<feature type="domain" description="DJ-1/PfpI" evidence="3">
    <location>
        <begin position="77"/>
        <end position="198"/>
    </location>
</feature>
<sequence length="396" mass="42905">MNTSEPSRQPSPDPAERDAFFPSPYSLSQFTSATSNLSGADYPDARSDGRWKVLMIAADERYLPTANGHLFSTGNHPVETLLPMYHLDKAGFGIDVATLSGNPVKFEWWAFPREDHKIGGLYERYESRFRQPLQLDEVAAALDAGSDYAAVFIPGGHGALIGLPESRAVKATLQWAMDNQRHIITLCHGPAALLAAGVDEADGSSLFRGYRICAFPDAMDRQTPDIGYMPGQLPWFFGERLAQQGVQIVNEGIDGSVMQDRLLLTGDSPLAGNALGKLAARTLLDACGAGTLLPAAAGSHCINSVWQHPRQQGACSMMLHRKLFACSFGAVLAVATLVPSAPANAAEEVGLQEECVPFRAGFGIHQRCTLYVVYDDGTRVASDHYNRDENGMMYDP</sequence>
<dbReference type="InterPro" id="IPR050325">
    <property type="entry name" value="Prot/Nucl_acid_deglycase"/>
</dbReference>
<comment type="caution">
    <text evidence="4">The sequence shown here is derived from an EMBL/GenBank/DDBJ whole genome shotgun (WGS) entry which is preliminary data.</text>
</comment>
<accession>A0AA38XK09</accession>
<dbReference type="PANTHER" id="PTHR48094">
    <property type="entry name" value="PROTEIN/NUCLEIC ACID DEGLYCASE DJ-1-RELATED"/>
    <property type="match status" value="1"/>
</dbReference>
<dbReference type="InterPro" id="IPR029062">
    <property type="entry name" value="Class_I_gatase-like"/>
</dbReference>
<dbReference type="SUPFAM" id="SSF52317">
    <property type="entry name" value="Class I glutamine amidotransferase-like"/>
    <property type="match status" value="1"/>
</dbReference>
<comment type="catalytic activity">
    <reaction evidence="2">
        <text>methylglyoxal + H2O = (R)-lactate + H(+)</text>
        <dbReference type="Rhea" id="RHEA:27754"/>
        <dbReference type="ChEBI" id="CHEBI:15377"/>
        <dbReference type="ChEBI" id="CHEBI:15378"/>
        <dbReference type="ChEBI" id="CHEBI:16004"/>
        <dbReference type="ChEBI" id="CHEBI:17158"/>
        <dbReference type="EC" id="4.2.1.130"/>
    </reaction>
</comment>
<organism evidence="4">
    <name type="scientific">Knufia peltigerae</name>
    <dbReference type="NCBI Taxonomy" id="1002370"/>
    <lineage>
        <taxon>Eukaryota</taxon>
        <taxon>Fungi</taxon>
        <taxon>Dikarya</taxon>
        <taxon>Ascomycota</taxon>
        <taxon>Pezizomycotina</taxon>
        <taxon>Eurotiomycetes</taxon>
        <taxon>Chaetothyriomycetidae</taxon>
        <taxon>Chaetothyriales</taxon>
        <taxon>Trichomeriaceae</taxon>
        <taxon>Knufia</taxon>
    </lineage>
</organism>
<evidence type="ECO:0000313" key="4">
    <source>
        <dbReference type="EMBL" id="KAJ9614855.1"/>
    </source>
</evidence>
<evidence type="ECO:0000259" key="3">
    <source>
        <dbReference type="Pfam" id="PF01965"/>
    </source>
</evidence>
<name>A0AA38XK09_9EURO</name>
<dbReference type="PANTHER" id="PTHR48094:SF20">
    <property type="entry name" value="PROTEIN_NUCLEIC ACID DEGLYCASE 1"/>
    <property type="match status" value="1"/>
</dbReference>
<evidence type="ECO:0000256" key="1">
    <source>
        <dbReference type="ARBA" id="ARBA00013134"/>
    </source>
</evidence>
<dbReference type="EMBL" id="JAPDRN010000182">
    <property type="protein sequence ID" value="KAJ9614855.1"/>
    <property type="molecule type" value="Genomic_DNA"/>
</dbReference>
<protein>
    <recommendedName>
        <fullName evidence="1">D-lactate dehydratase</fullName>
        <ecNumber evidence="1">4.2.1.130</ecNumber>
    </recommendedName>
</protein>
<dbReference type="AlphaFoldDB" id="A0AA38XK09"/>
<reference evidence="4" key="1">
    <citation type="submission" date="2022-10" db="EMBL/GenBank/DDBJ databases">
        <title>Culturing micro-colonial fungi from biological soil crusts in the Mojave desert and describing Neophaeococcomyces mojavensis, and introducing the new genera and species Taxawa tesnikishii.</title>
        <authorList>
            <person name="Kurbessoian T."/>
            <person name="Stajich J.E."/>
        </authorList>
    </citation>
    <scope>NUCLEOTIDE SEQUENCE</scope>
    <source>
        <strain evidence="4">TK_35</strain>
    </source>
</reference>
<dbReference type="GO" id="GO:0005737">
    <property type="term" value="C:cytoplasm"/>
    <property type="evidence" value="ECO:0007669"/>
    <property type="project" value="TreeGrafter"/>
</dbReference>
<dbReference type="Gene3D" id="3.40.50.880">
    <property type="match status" value="1"/>
</dbReference>
<proteinExistence type="predicted"/>
<dbReference type="Pfam" id="PF01965">
    <property type="entry name" value="DJ-1_PfpI"/>
    <property type="match status" value="1"/>
</dbReference>
<dbReference type="EC" id="4.2.1.130" evidence="1"/>
<dbReference type="InterPro" id="IPR002818">
    <property type="entry name" value="DJ-1/PfpI"/>
</dbReference>
<evidence type="ECO:0000256" key="2">
    <source>
        <dbReference type="ARBA" id="ARBA00048082"/>
    </source>
</evidence>
<gene>
    <name evidence="4" type="ORF">H2204_014363</name>
</gene>
<dbReference type="NCBIfam" id="NF003168">
    <property type="entry name" value="PRK04155.1"/>
    <property type="match status" value="1"/>
</dbReference>
<dbReference type="GO" id="GO:0019243">
    <property type="term" value="P:methylglyoxal catabolic process to D-lactate via S-lactoyl-glutathione"/>
    <property type="evidence" value="ECO:0007669"/>
    <property type="project" value="TreeGrafter"/>
</dbReference>
<dbReference type="GO" id="GO:0019172">
    <property type="term" value="F:glyoxalase III activity"/>
    <property type="evidence" value="ECO:0007669"/>
    <property type="project" value="UniProtKB-EC"/>
</dbReference>